<dbReference type="EMBL" id="VIEB01000103">
    <property type="protein sequence ID" value="TQE06486.1"/>
    <property type="molecule type" value="Genomic_DNA"/>
</dbReference>
<evidence type="ECO:0008006" key="4">
    <source>
        <dbReference type="Google" id="ProtNLM"/>
    </source>
</evidence>
<dbReference type="Pfam" id="PF25557">
    <property type="entry name" value="GAUT_1"/>
    <property type="match status" value="1"/>
</dbReference>
<sequence length="160" mass="17934">MKGGVAGGSYSGKRRWKGLVIDVLGLVFLSMLVPLLFLLGLHNGFHPPGYVPEQRNSPSKSKACDSAQVIDYAKGGVDQSGKSCELKFGSYRLWHEQHREDMKDTMVKRLKDQLFVARAYFPSIGKLPSQDKLSRELRQNIQEVERVLSESTTDVDLPPQ</sequence>
<keyword evidence="1" id="KW-1133">Transmembrane helix</keyword>
<gene>
    <name evidence="2" type="ORF">C1H46_007985</name>
</gene>
<evidence type="ECO:0000256" key="1">
    <source>
        <dbReference type="SAM" id="Phobius"/>
    </source>
</evidence>
<reference evidence="2 3" key="1">
    <citation type="journal article" date="2019" name="G3 (Bethesda)">
        <title>Sequencing of a Wild Apple (Malus baccata) Genome Unravels the Differences Between Cultivated and Wild Apple Species Regarding Disease Resistance and Cold Tolerance.</title>
        <authorList>
            <person name="Chen X."/>
        </authorList>
    </citation>
    <scope>NUCLEOTIDE SEQUENCE [LARGE SCALE GENOMIC DNA]</scope>
    <source>
        <strain evidence="3">cv. Shandingzi</strain>
        <tissue evidence="2">Leaves</tissue>
    </source>
</reference>
<feature type="transmembrane region" description="Helical" evidence="1">
    <location>
        <begin position="19"/>
        <end position="41"/>
    </location>
</feature>
<name>A0A540N624_MALBA</name>
<evidence type="ECO:0000313" key="3">
    <source>
        <dbReference type="Proteomes" id="UP000315295"/>
    </source>
</evidence>
<accession>A0A540N624</accession>
<dbReference type="STRING" id="106549.A0A540N624"/>
<keyword evidence="3" id="KW-1185">Reference proteome</keyword>
<protein>
    <recommendedName>
        <fullName evidence="4">Galacturonosyltransferase 7</fullName>
    </recommendedName>
</protein>
<dbReference type="Proteomes" id="UP000315295">
    <property type="component" value="Unassembled WGS sequence"/>
</dbReference>
<keyword evidence="1" id="KW-0812">Transmembrane</keyword>
<keyword evidence="1" id="KW-0472">Membrane</keyword>
<comment type="caution">
    <text evidence="2">The sequence shown here is derived from an EMBL/GenBank/DDBJ whole genome shotgun (WGS) entry which is preliminary data.</text>
</comment>
<proteinExistence type="predicted"/>
<evidence type="ECO:0000313" key="2">
    <source>
        <dbReference type="EMBL" id="TQE06486.1"/>
    </source>
</evidence>
<dbReference type="AlphaFoldDB" id="A0A540N624"/>
<organism evidence="2 3">
    <name type="scientific">Malus baccata</name>
    <name type="common">Siberian crab apple</name>
    <name type="synonym">Pyrus baccata</name>
    <dbReference type="NCBI Taxonomy" id="106549"/>
    <lineage>
        <taxon>Eukaryota</taxon>
        <taxon>Viridiplantae</taxon>
        <taxon>Streptophyta</taxon>
        <taxon>Embryophyta</taxon>
        <taxon>Tracheophyta</taxon>
        <taxon>Spermatophyta</taxon>
        <taxon>Magnoliopsida</taxon>
        <taxon>eudicotyledons</taxon>
        <taxon>Gunneridae</taxon>
        <taxon>Pentapetalae</taxon>
        <taxon>rosids</taxon>
        <taxon>fabids</taxon>
        <taxon>Rosales</taxon>
        <taxon>Rosaceae</taxon>
        <taxon>Amygdaloideae</taxon>
        <taxon>Maleae</taxon>
        <taxon>Malus</taxon>
    </lineage>
</organism>